<dbReference type="PANTHER" id="PTHR12526">
    <property type="entry name" value="GLYCOSYLTRANSFERASE"/>
    <property type="match status" value="1"/>
</dbReference>
<evidence type="ECO:0000313" key="2">
    <source>
        <dbReference type="EMBL" id="QGU32212.1"/>
    </source>
</evidence>
<dbReference type="OrthoDB" id="9771846at2"/>
<dbReference type="Gene3D" id="3.40.50.2000">
    <property type="entry name" value="Glycogen Phosphorylase B"/>
    <property type="match status" value="2"/>
</dbReference>
<sequence>MRILIVEGSGRGFLCHYSHALALGLHQAGIAVRLLTGARDELAEWAVPFDKRACLADGLAGWWCLRREVREYRPDLVHLQWINHPLAALAFLHWAQARGIAVIYTPHNILPHERRWLSLPLFRALYRRVDRVVARDRHMGWALEELLDTPQERLAHLPGSPNPMALDRFPMQPCPELAKARDEELRLLFFGHGSARKGLDVLLGVLASRPWPRALHLVVAGEGVLNGIDPGLVVAARARLRITVIDRYLRPPEVKHLFSTGDLLVMPYRKRCKSPLTDLAAAFGVPVLRSDRVQGTGFREGWQGQTYPHDQPRLLAERLLGLVEDRAALAALRGPCEPVTVAMTRLAEGHRLLYREVFESASSRREPAGSQLHLGGL</sequence>
<accession>A0A6I6E3A0</accession>
<dbReference type="GO" id="GO:0016757">
    <property type="term" value="F:glycosyltransferase activity"/>
    <property type="evidence" value="ECO:0007669"/>
    <property type="project" value="UniProtKB-ARBA"/>
</dbReference>
<protein>
    <submittedName>
        <fullName evidence="2">Glycosyltransferase</fullName>
    </submittedName>
</protein>
<dbReference type="Pfam" id="PF13692">
    <property type="entry name" value="Glyco_trans_1_4"/>
    <property type="match status" value="1"/>
</dbReference>
<proteinExistence type="predicted"/>
<keyword evidence="3" id="KW-1185">Reference proteome</keyword>
<evidence type="ECO:0000313" key="3">
    <source>
        <dbReference type="Proteomes" id="UP000426424"/>
    </source>
</evidence>
<dbReference type="InterPro" id="IPR028098">
    <property type="entry name" value="Glyco_trans_4-like_N"/>
</dbReference>
<dbReference type="CDD" id="cd03801">
    <property type="entry name" value="GT4_PimA-like"/>
    <property type="match status" value="1"/>
</dbReference>
<dbReference type="SUPFAM" id="SSF53756">
    <property type="entry name" value="UDP-Glycosyltransferase/glycogen phosphorylase"/>
    <property type="match status" value="1"/>
</dbReference>
<gene>
    <name evidence="2" type="ORF">E6P07_03940</name>
</gene>
<dbReference type="EMBL" id="CP039268">
    <property type="protein sequence ID" value="QGU32212.1"/>
    <property type="molecule type" value="Genomic_DNA"/>
</dbReference>
<dbReference type="AlphaFoldDB" id="A0A6I6E3A0"/>
<reference evidence="2 3" key="1">
    <citation type="submission" date="2019-12" db="EMBL/GenBank/DDBJ databases">
        <title>The complete genome of the thermophilic, anoxygenic phototrophic gammaproteobacterium Thermochromatium tepidum.</title>
        <authorList>
            <person name="Sattley W.M."/>
            <person name="Swingley W.D."/>
            <person name="Burchell B.M."/>
            <person name="Gurbani S.A."/>
            <person name="Kujawa C.M."/>
            <person name="Nuccio D.A."/>
            <person name="Schladweiler J."/>
            <person name="Shaffer K.N."/>
            <person name="Stokes L.M."/>
            <person name="Touchman J.W."/>
            <person name="Blankenship R.E."/>
            <person name="Madigan M.T."/>
        </authorList>
    </citation>
    <scope>NUCLEOTIDE SEQUENCE [LARGE SCALE GENOMIC DNA]</scope>
    <source>
        <strain evidence="2 3">ATCC 43061</strain>
    </source>
</reference>
<dbReference type="PANTHER" id="PTHR12526:SF638">
    <property type="entry name" value="SPORE COAT PROTEIN SA"/>
    <property type="match status" value="1"/>
</dbReference>
<dbReference type="Pfam" id="PF13439">
    <property type="entry name" value="Glyco_transf_4"/>
    <property type="match status" value="1"/>
</dbReference>
<dbReference type="KEGG" id="ttp:E6P07_03940"/>
<feature type="domain" description="Glycosyltransferase subfamily 4-like N-terminal" evidence="1">
    <location>
        <begin position="17"/>
        <end position="158"/>
    </location>
</feature>
<name>A0A6I6E3A0_THETI</name>
<keyword evidence="2" id="KW-0808">Transferase</keyword>
<evidence type="ECO:0000259" key="1">
    <source>
        <dbReference type="Pfam" id="PF13439"/>
    </source>
</evidence>
<dbReference type="RefSeq" id="WP_153974411.1">
    <property type="nucleotide sequence ID" value="NZ_CP039268.1"/>
</dbReference>
<organism evidence="2 3">
    <name type="scientific">Thermochromatium tepidum ATCC 43061</name>
    <dbReference type="NCBI Taxonomy" id="316276"/>
    <lineage>
        <taxon>Bacteria</taxon>
        <taxon>Pseudomonadati</taxon>
        <taxon>Pseudomonadota</taxon>
        <taxon>Gammaproteobacteria</taxon>
        <taxon>Chromatiales</taxon>
        <taxon>Chromatiaceae</taxon>
        <taxon>Thermochromatium</taxon>
    </lineage>
</organism>
<dbReference type="Proteomes" id="UP000426424">
    <property type="component" value="Chromosome"/>
</dbReference>